<dbReference type="AlphaFoldDB" id="M5IL18"/>
<dbReference type="PATRIC" id="fig|1244083.3.peg.498"/>
<dbReference type="STRING" id="1244083.CSUNSWCD_1124"/>
<dbReference type="Proteomes" id="UP000011939">
    <property type="component" value="Unassembled WGS sequence"/>
</dbReference>
<name>M5IL18_9BACT</name>
<keyword evidence="1" id="KW-1133">Transmembrane helix</keyword>
<sequence length="286" mass="34031">MNLNLKQKLFGGKLKKIVWSVVLFTAILCAAFIRIIPDYSTSRGFAIVSLFDYNKYKQGYCLKEDRILPREELYKRAVRSYFINLYEYPRVERRYNIFEDKYIYDDYCMKSDKRCQFWASDRRIGIYELSDFIDGNKTWEQNLKNLGFYILDIFKDALVGKDNKLKYTILYDIGGIEIQLFTFNSIDIIHIDEVKKIRNLKLVGQRNKEQNLFPDTGYSKFYLKINVLESAKGINQDLKADIPFGIYDLIKYYYYPISNCGYVDKISTEKYAEDYTLTNFLIRETE</sequence>
<keyword evidence="1" id="KW-0812">Transmembrane</keyword>
<proteinExistence type="predicted"/>
<comment type="caution">
    <text evidence="2">The sequence shown here is derived from an EMBL/GenBank/DDBJ whole genome shotgun (WGS) entry which is preliminary data.</text>
</comment>
<organism evidence="2 3">
    <name type="scientific">Campylobacter showae CSUNSWCD</name>
    <dbReference type="NCBI Taxonomy" id="1244083"/>
    <lineage>
        <taxon>Bacteria</taxon>
        <taxon>Pseudomonadati</taxon>
        <taxon>Campylobacterota</taxon>
        <taxon>Epsilonproteobacteria</taxon>
        <taxon>Campylobacterales</taxon>
        <taxon>Campylobacteraceae</taxon>
        <taxon>Campylobacter</taxon>
    </lineage>
</organism>
<protein>
    <submittedName>
        <fullName evidence="2">Uncharacterized protein</fullName>
    </submittedName>
</protein>
<reference evidence="2 3" key="1">
    <citation type="journal article" date="2013" name="Genome Announc.">
        <title>Genome Sequence of Campylobacter showae UNSWCD, Isolated from a Patient with Crohn's Disease.</title>
        <authorList>
            <person name="Tay A.P."/>
            <person name="Kaakoush N.O."/>
            <person name="Deshpande N.P."/>
            <person name="Chen Z."/>
            <person name="Mitchell H."/>
            <person name="Wilkins M.R."/>
        </authorList>
    </citation>
    <scope>NUCLEOTIDE SEQUENCE [LARGE SCALE GENOMIC DNA]</scope>
    <source>
        <strain evidence="2 3">CSUNSWCD</strain>
    </source>
</reference>
<keyword evidence="1" id="KW-0472">Membrane</keyword>
<evidence type="ECO:0000313" key="2">
    <source>
        <dbReference type="EMBL" id="EKU11800.1"/>
    </source>
</evidence>
<dbReference type="EMBL" id="AMZQ01000002">
    <property type="protein sequence ID" value="EKU11800.1"/>
    <property type="molecule type" value="Genomic_DNA"/>
</dbReference>
<gene>
    <name evidence="2" type="ORF">CSUNSWCD_1124</name>
</gene>
<evidence type="ECO:0000256" key="1">
    <source>
        <dbReference type="SAM" id="Phobius"/>
    </source>
</evidence>
<evidence type="ECO:0000313" key="3">
    <source>
        <dbReference type="Proteomes" id="UP000011939"/>
    </source>
</evidence>
<dbReference type="RefSeq" id="WP_009493331.1">
    <property type="nucleotide sequence ID" value="NZ_AMZQ01000002.1"/>
</dbReference>
<accession>M5IL18</accession>
<feature type="transmembrane region" description="Helical" evidence="1">
    <location>
        <begin position="17"/>
        <end position="36"/>
    </location>
</feature>